<evidence type="ECO:0000256" key="4">
    <source>
        <dbReference type="ARBA" id="ARBA00023163"/>
    </source>
</evidence>
<keyword evidence="8" id="KW-1185">Reference proteome</keyword>
<evidence type="ECO:0000259" key="6">
    <source>
        <dbReference type="Pfam" id="PF21715"/>
    </source>
</evidence>
<dbReference type="OrthoDB" id="9793820at2"/>
<evidence type="ECO:0000259" key="5">
    <source>
        <dbReference type="Pfam" id="PF04198"/>
    </source>
</evidence>
<dbReference type="InterPro" id="IPR037171">
    <property type="entry name" value="NagB/RpiA_transferase-like"/>
</dbReference>
<keyword evidence="4" id="KW-0804">Transcription</keyword>
<evidence type="ECO:0000256" key="1">
    <source>
        <dbReference type="ARBA" id="ARBA00010466"/>
    </source>
</evidence>
<name>A0A4S3PX11_9BACI</name>
<feature type="domain" description="CggR N-terminal DNA binding" evidence="6">
    <location>
        <begin position="18"/>
        <end position="88"/>
    </location>
</feature>
<dbReference type="SUPFAM" id="SSF100950">
    <property type="entry name" value="NagB/RpiA/CoA transferase-like"/>
    <property type="match status" value="1"/>
</dbReference>
<feature type="domain" description="Sugar-binding" evidence="5">
    <location>
        <begin position="91"/>
        <end position="337"/>
    </location>
</feature>
<evidence type="ECO:0000313" key="8">
    <source>
        <dbReference type="Proteomes" id="UP000306477"/>
    </source>
</evidence>
<keyword evidence="2" id="KW-0805">Transcription regulation</keyword>
<evidence type="ECO:0000256" key="2">
    <source>
        <dbReference type="ARBA" id="ARBA00023015"/>
    </source>
</evidence>
<proteinExistence type="inferred from homology"/>
<dbReference type="Gene3D" id="3.40.50.1360">
    <property type="match status" value="1"/>
</dbReference>
<dbReference type="InterPro" id="IPR048715">
    <property type="entry name" value="CggR_N"/>
</dbReference>
<evidence type="ECO:0000256" key="3">
    <source>
        <dbReference type="ARBA" id="ARBA00023125"/>
    </source>
</evidence>
<comment type="caution">
    <text evidence="7">The sequence shown here is derived from an EMBL/GenBank/DDBJ whole genome shotgun (WGS) entry which is preliminary data.</text>
</comment>
<comment type="similarity">
    <text evidence="1">Belongs to the SorC transcriptional regulatory family.</text>
</comment>
<dbReference type="InterPro" id="IPR036388">
    <property type="entry name" value="WH-like_DNA-bd_sf"/>
</dbReference>
<dbReference type="Pfam" id="PF04198">
    <property type="entry name" value="Sugar-bind"/>
    <property type="match status" value="1"/>
</dbReference>
<dbReference type="GO" id="GO:0003677">
    <property type="term" value="F:DNA binding"/>
    <property type="evidence" value="ECO:0007669"/>
    <property type="project" value="UniProtKB-KW"/>
</dbReference>
<gene>
    <name evidence="7" type="ORF">E1I69_04735</name>
</gene>
<dbReference type="InterPro" id="IPR007324">
    <property type="entry name" value="Sugar-bd_dom_put"/>
</dbReference>
<dbReference type="InterPro" id="IPR051054">
    <property type="entry name" value="SorC_transcr_regulators"/>
</dbReference>
<sequence>MSSIIEVQQKLLPDLLEVMQKRHEILKYIRLMQPIGRRNLSTSLGHSERVLRGEVEFLKKQNLVDFSTAGMSLTKEGAELLKDLEDVMKEVLGLRVLESKLKEKLKIKEVIVVPGDSDTTPWVKKEMGRACVSRIKQRLFGENIVAVTGGTTLAEVAEMMTPDSKGRSILFVPARGGLGERVENQANTICAKMAEKASGDYRLLHVPDVVSNEAYHSFVAEPSIRDVLSLIKSSSMVVHGIGDAITMAKRRKTDEEDMKKIFESHAVAEAFGYYFDEDGNVVHRVQTIGIQLKDLPAIHDVIAVAGGASKAIAIQAYLKQAPGTLLITDEGAAKELIKG</sequence>
<dbReference type="STRING" id="1033734.GCA_000285535_01869"/>
<dbReference type="InterPro" id="IPR036390">
    <property type="entry name" value="WH_DNA-bd_sf"/>
</dbReference>
<accession>A0A4S3PX11</accession>
<protein>
    <submittedName>
        <fullName evidence="7">Uncharacterized protein</fullName>
    </submittedName>
</protein>
<reference evidence="7 8" key="1">
    <citation type="journal article" date="2019" name="Indoor Air">
        <title>Impacts of indoor surface finishes on bacterial viability.</title>
        <authorList>
            <person name="Hu J."/>
            <person name="Maamar S.B."/>
            <person name="Glawe A.J."/>
            <person name="Gottel N."/>
            <person name="Gilbert J.A."/>
            <person name="Hartmann E.M."/>
        </authorList>
    </citation>
    <scope>NUCLEOTIDE SEQUENCE [LARGE SCALE GENOMIC DNA]</scope>
    <source>
        <strain evidence="7 8">AF060A6</strain>
    </source>
</reference>
<keyword evidence="3" id="KW-0238">DNA-binding</keyword>
<dbReference type="EMBL" id="SLUB01000005">
    <property type="protein sequence ID" value="THE14124.1"/>
    <property type="molecule type" value="Genomic_DNA"/>
</dbReference>
<dbReference type="PANTHER" id="PTHR34294:SF5">
    <property type="entry name" value="CENTRAL GLYCOLYTIC GENES REGULATOR"/>
    <property type="match status" value="1"/>
</dbReference>
<dbReference type="Gene3D" id="1.10.10.10">
    <property type="entry name" value="Winged helix-like DNA-binding domain superfamily/Winged helix DNA-binding domain"/>
    <property type="match status" value="1"/>
</dbReference>
<dbReference type="Pfam" id="PF21715">
    <property type="entry name" value="CggR_N"/>
    <property type="match status" value="1"/>
</dbReference>
<dbReference type="RefSeq" id="WP_136378454.1">
    <property type="nucleotide sequence ID" value="NZ_SLUB01000005.1"/>
</dbReference>
<dbReference type="Proteomes" id="UP000306477">
    <property type="component" value="Unassembled WGS sequence"/>
</dbReference>
<dbReference type="PANTHER" id="PTHR34294">
    <property type="entry name" value="TRANSCRIPTIONAL REGULATOR-RELATED"/>
    <property type="match status" value="1"/>
</dbReference>
<dbReference type="GO" id="GO:0030246">
    <property type="term" value="F:carbohydrate binding"/>
    <property type="evidence" value="ECO:0007669"/>
    <property type="project" value="InterPro"/>
</dbReference>
<evidence type="ECO:0000313" key="7">
    <source>
        <dbReference type="EMBL" id="THE14124.1"/>
    </source>
</evidence>
<dbReference type="AlphaFoldDB" id="A0A4S3PX11"/>
<dbReference type="SUPFAM" id="SSF46785">
    <property type="entry name" value="Winged helix' DNA-binding domain"/>
    <property type="match status" value="1"/>
</dbReference>
<organism evidence="7 8">
    <name type="scientific">Bacillus timonensis</name>
    <dbReference type="NCBI Taxonomy" id="1033734"/>
    <lineage>
        <taxon>Bacteria</taxon>
        <taxon>Bacillati</taxon>
        <taxon>Bacillota</taxon>
        <taxon>Bacilli</taxon>
        <taxon>Bacillales</taxon>
        <taxon>Bacillaceae</taxon>
        <taxon>Bacillus</taxon>
    </lineage>
</organism>